<proteinExistence type="predicted"/>
<dbReference type="RefSeq" id="XP_033678207.1">
    <property type="nucleotide sequence ID" value="XM_033833942.1"/>
</dbReference>
<gene>
    <name evidence="2" type="ORF">BU26DRAFT_569915</name>
</gene>
<dbReference type="Proteomes" id="UP000800094">
    <property type="component" value="Unassembled WGS sequence"/>
</dbReference>
<dbReference type="InterPro" id="IPR036047">
    <property type="entry name" value="F-box-like_dom_sf"/>
</dbReference>
<dbReference type="Pfam" id="PF12937">
    <property type="entry name" value="F-box-like"/>
    <property type="match status" value="1"/>
</dbReference>
<protein>
    <recommendedName>
        <fullName evidence="1">F-box domain-containing protein</fullName>
    </recommendedName>
</protein>
<dbReference type="OrthoDB" id="4191831at2759"/>
<name>A0A6A6HZY9_9PLEO</name>
<dbReference type="PANTHER" id="PTHR33112:SF16">
    <property type="entry name" value="HETEROKARYON INCOMPATIBILITY DOMAIN-CONTAINING PROTEIN"/>
    <property type="match status" value="1"/>
</dbReference>
<reference evidence="2" key="1">
    <citation type="journal article" date="2020" name="Stud. Mycol.">
        <title>101 Dothideomycetes genomes: a test case for predicting lifestyles and emergence of pathogens.</title>
        <authorList>
            <person name="Haridas S."/>
            <person name="Albert R."/>
            <person name="Binder M."/>
            <person name="Bloem J."/>
            <person name="Labutti K."/>
            <person name="Salamov A."/>
            <person name="Andreopoulos B."/>
            <person name="Baker S."/>
            <person name="Barry K."/>
            <person name="Bills G."/>
            <person name="Bluhm B."/>
            <person name="Cannon C."/>
            <person name="Castanera R."/>
            <person name="Culley D."/>
            <person name="Daum C."/>
            <person name="Ezra D."/>
            <person name="Gonzalez J."/>
            <person name="Henrissat B."/>
            <person name="Kuo A."/>
            <person name="Liang C."/>
            <person name="Lipzen A."/>
            <person name="Lutzoni F."/>
            <person name="Magnuson J."/>
            <person name="Mondo S."/>
            <person name="Nolan M."/>
            <person name="Ohm R."/>
            <person name="Pangilinan J."/>
            <person name="Park H.-J."/>
            <person name="Ramirez L."/>
            <person name="Alfaro M."/>
            <person name="Sun H."/>
            <person name="Tritt A."/>
            <person name="Yoshinaga Y."/>
            <person name="Zwiers L.-H."/>
            <person name="Turgeon B."/>
            <person name="Goodwin S."/>
            <person name="Spatafora J."/>
            <person name="Crous P."/>
            <person name="Grigoriev I."/>
        </authorList>
    </citation>
    <scope>NUCLEOTIDE SEQUENCE</scope>
    <source>
        <strain evidence="2">CBS 122368</strain>
    </source>
</reference>
<dbReference type="SUPFAM" id="SSF81383">
    <property type="entry name" value="F-box domain"/>
    <property type="match status" value="1"/>
</dbReference>
<evidence type="ECO:0000259" key="1">
    <source>
        <dbReference type="PROSITE" id="PS50181"/>
    </source>
</evidence>
<dbReference type="InterPro" id="IPR010730">
    <property type="entry name" value="HET"/>
</dbReference>
<keyword evidence="3" id="KW-1185">Reference proteome</keyword>
<dbReference type="InterPro" id="IPR001810">
    <property type="entry name" value="F-box_dom"/>
</dbReference>
<dbReference type="PANTHER" id="PTHR33112">
    <property type="entry name" value="DOMAIN PROTEIN, PUTATIVE-RELATED"/>
    <property type="match status" value="1"/>
</dbReference>
<dbReference type="EMBL" id="ML987205">
    <property type="protein sequence ID" value="KAF2243203.1"/>
    <property type="molecule type" value="Genomic_DNA"/>
</dbReference>
<sequence length="954" mass="107462">MGDIYANSVCNIAATCSPNSDAGFLWKRSGAQFQVQPCCINDAVTNRHIVPPLPTLYGSLRTSPLNRRAWVLQERLLSRRVLHWTSECLFWQCNELWASECEPEGFVLRSAIDETDRTDILSTTDHHAATWKWGDLVQDYAQCGITNPVDKLPALVGLAKTIAQNTGYWYFAGIWSHPSPKPVDERLVGAPELSFAAGLMWQSDPTINNNPKRPNVYVAPSWSWASVVGTVQYLQNGNANGHGPMSCMLDPRWRTRVDVLGAETVPVADEFGQVTSGFIEVEAFVLDGFRAIPLPKPAFPSTRNRFDAPSGSQYRALVNDQRPTLGELERYADGGYDSDVCFDTIEEVTDQSFSCVLMSENTKIRGEDLAYPYQLVLPPMASFAELPSELCQQVLAYLTQPDLYSISQVSRSLYDLSISLLYRHVDLLISPGDRVLRIDKFLFNLLKDEKRAKYVKTLRVGLSPKEGTRGGPRLLPDDLETLAPFELEKVLDVLDQEPLVSTAENLREAISSRDYGAYAALLLLTLPSLYRLDMADHEDSTLRLLHNVLRKLPKETGSLGRPSQVLNDRILSIKEVSYNFDGKSELQYPGNRSSVNLWEVLDLPGVQKVEFFVPDGKVLRILEPLGRHNLGHPLPAGLSRTNITTMIIRHANSISQCLRSLLEGTPHLQSLTCELWWDPNKCIQAGNRAAFGNNRPWIPLSQWSEDLKLVKHTLKTLVLSVEFCNCQELFFKQPDPRKHITGYLDLRALETLHTLEVPVPFISGDPDFSIAVSFEPCLPLSLRHLTLRTDLSRAQFPFPFDTSILPQGLSFKDSMEESNYLMTARMDIAYLFQTCLFLLDQLYHLQSITVWQPPDRTLNWFDGQLDDFAITCRNKAVAAKVLYPLMFRWKAAEYWDLVEEVTLFDPAHPESGRFKQLFRGERAGSVPLGLATQYHLGEFHNKHLMTAGLPGISA</sequence>
<dbReference type="AlphaFoldDB" id="A0A6A6HZY9"/>
<dbReference type="PROSITE" id="PS50181">
    <property type="entry name" value="FBOX"/>
    <property type="match status" value="1"/>
</dbReference>
<dbReference type="Pfam" id="PF06985">
    <property type="entry name" value="HET"/>
    <property type="match status" value="1"/>
</dbReference>
<dbReference type="GeneID" id="54587272"/>
<feature type="domain" description="F-box" evidence="1">
    <location>
        <begin position="380"/>
        <end position="425"/>
    </location>
</feature>
<organism evidence="2 3">
    <name type="scientific">Trematosphaeria pertusa</name>
    <dbReference type="NCBI Taxonomy" id="390896"/>
    <lineage>
        <taxon>Eukaryota</taxon>
        <taxon>Fungi</taxon>
        <taxon>Dikarya</taxon>
        <taxon>Ascomycota</taxon>
        <taxon>Pezizomycotina</taxon>
        <taxon>Dothideomycetes</taxon>
        <taxon>Pleosporomycetidae</taxon>
        <taxon>Pleosporales</taxon>
        <taxon>Massarineae</taxon>
        <taxon>Trematosphaeriaceae</taxon>
        <taxon>Trematosphaeria</taxon>
    </lineage>
</organism>
<evidence type="ECO:0000313" key="2">
    <source>
        <dbReference type="EMBL" id="KAF2243203.1"/>
    </source>
</evidence>
<evidence type="ECO:0000313" key="3">
    <source>
        <dbReference type="Proteomes" id="UP000800094"/>
    </source>
</evidence>
<accession>A0A6A6HZY9</accession>